<dbReference type="EMBL" id="CYSE01000001">
    <property type="protein sequence ID" value="CUH74852.1"/>
    <property type="molecule type" value="Genomic_DNA"/>
</dbReference>
<feature type="domain" description="EamA" evidence="6">
    <location>
        <begin position="171"/>
        <end position="300"/>
    </location>
</feature>
<feature type="transmembrane region" description="Helical" evidence="5">
    <location>
        <begin position="139"/>
        <end position="157"/>
    </location>
</feature>
<feature type="transmembrane region" description="Helical" evidence="5">
    <location>
        <begin position="283"/>
        <end position="301"/>
    </location>
</feature>
<dbReference type="SUPFAM" id="SSF103481">
    <property type="entry name" value="Multidrug resistance efflux transporter EmrE"/>
    <property type="match status" value="2"/>
</dbReference>
<dbReference type="InterPro" id="IPR037185">
    <property type="entry name" value="EmrE-like"/>
</dbReference>
<protein>
    <submittedName>
        <fullName evidence="7">Carboxylate/amino acid/amine transporter</fullName>
    </submittedName>
</protein>
<dbReference type="STRING" id="441103.TRN7648_00118"/>
<dbReference type="PANTHER" id="PTHR32322:SF9">
    <property type="entry name" value="AMINO-ACID METABOLITE EFFLUX PUMP-RELATED"/>
    <property type="match status" value="1"/>
</dbReference>
<evidence type="ECO:0000256" key="5">
    <source>
        <dbReference type="SAM" id="Phobius"/>
    </source>
</evidence>
<dbReference type="GO" id="GO:0016020">
    <property type="term" value="C:membrane"/>
    <property type="evidence" value="ECO:0007669"/>
    <property type="project" value="UniProtKB-SubCell"/>
</dbReference>
<feature type="domain" description="EamA" evidence="6">
    <location>
        <begin position="28"/>
        <end position="156"/>
    </location>
</feature>
<reference evidence="7 8" key="1">
    <citation type="submission" date="2015-09" db="EMBL/GenBank/DDBJ databases">
        <authorList>
            <consortium name="Swine Surveillance"/>
        </authorList>
    </citation>
    <scope>NUCLEOTIDE SEQUENCE [LARGE SCALE GENOMIC DNA]</scope>
    <source>
        <strain evidence="7 8">CECT 7648</strain>
    </source>
</reference>
<keyword evidence="4 5" id="KW-0472">Membrane</keyword>
<evidence type="ECO:0000313" key="7">
    <source>
        <dbReference type="EMBL" id="CUH74852.1"/>
    </source>
</evidence>
<evidence type="ECO:0000259" key="6">
    <source>
        <dbReference type="Pfam" id="PF00892"/>
    </source>
</evidence>
<evidence type="ECO:0000313" key="8">
    <source>
        <dbReference type="Proteomes" id="UP000054935"/>
    </source>
</evidence>
<feature type="transmembrane region" description="Helical" evidence="5">
    <location>
        <begin position="26"/>
        <end position="43"/>
    </location>
</feature>
<feature type="transmembrane region" description="Helical" evidence="5">
    <location>
        <begin position="227"/>
        <end position="250"/>
    </location>
</feature>
<feature type="transmembrane region" description="Helical" evidence="5">
    <location>
        <begin position="113"/>
        <end position="132"/>
    </location>
</feature>
<sequence length="303" mass="30703">MGALPPRCALPRDIFEEKKRGRGVKTFALVVVVMVAFAANSVLNRAAVGGGWIDPLGFGTVRLWAGAVVLLALAYGLRRRTPLLGPVRLAGVAGLVLYIYGFSLAYSDLDAGLGALILFGTVQITMFVGSLIGGERPPVLRWLGAAVAFGGLAWLLWPGAGVSIVLGAGAAMVVAGFGWGVYSLAGRKAEDALISTAANFVLAAPFGLVIGWLPGVPTSGVAVTGRGLALAVVSGAVTSGLGYALWYAVLPQLKGSVAAVAQLTVPVIAMAGGMLVLAEPLTAEFAVAAAVVLGGVGLSVLRR</sequence>
<feature type="transmembrane region" description="Helical" evidence="5">
    <location>
        <begin position="89"/>
        <end position="107"/>
    </location>
</feature>
<evidence type="ECO:0000256" key="2">
    <source>
        <dbReference type="ARBA" id="ARBA00022692"/>
    </source>
</evidence>
<organism evidence="7 8">
    <name type="scientific">Tropicibacter naphthalenivorans</name>
    <dbReference type="NCBI Taxonomy" id="441103"/>
    <lineage>
        <taxon>Bacteria</taxon>
        <taxon>Pseudomonadati</taxon>
        <taxon>Pseudomonadota</taxon>
        <taxon>Alphaproteobacteria</taxon>
        <taxon>Rhodobacterales</taxon>
        <taxon>Roseobacteraceae</taxon>
        <taxon>Tropicibacter</taxon>
    </lineage>
</organism>
<dbReference type="InterPro" id="IPR050638">
    <property type="entry name" value="AA-Vitamin_Transporters"/>
</dbReference>
<dbReference type="Proteomes" id="UP000054935">
    <property type="component" value="Unassembled WGS sequence"/>
</dbReference>
<proteinExistence type="predicted"/>
<evidence type="ECO:0000256" key="1">
    <source>
        <dbReference type="ARBA" id="ARBA00004141"/>
    </source>
</evidence>
<feature type="transmembrane region" description="Helical" evidence="5">
    <location>
        <begin position="163"/>
        <end position="185"/>
    </location>
</feature>
<feature type="transmembrane region" description="Helical" evidence="5">
    <location>
        <begin position="257"/>
        <end position="277"/>
    </location>
</feature>
<evidence type="ECO:0000256" key="3">
    <source>
        <dbReference type="ARBA" id="ARBA00022989"/>
    </source>
</evidence>
<dbReference type="PANTHER" id="PTHR32322">
    <property type="entry name" value="INNER MEMBRANE TRANSPORTER"/>
    <property type="match status" value="1"/>
</dbReference>
<keyword evidence="3 5" id="KW-1133">Transmembrane helix</keyword>
<comment type="subcellular location">
    <subcellularLocation>
        <location evidence="1">Membrane</location>
        <topology evidence="1">Multi-pass membrane protein</topology>
    </subcellularLocation>
</comment>
<feature type="transmembrane region" description="Helical" evidence="5">
    <location>
        <begin position="192"/>
        <end position="215"/>
    </location>
</feature>
<keyword evidence="8" id="KW-1185">Reference proteome</keyword>
<dbReference type="InterPro" id="IPR000620">
    <property type="entry name" value="EamA_dom"/>
</dbReference>
<dbReference type="Pfam" id="PF00892">
    <property type="entry name" value="EamA"/>
    <property type="match status" value="2"/>
</dbReference>
<keyword evidence="2 5" id="KW-0812">Transmembrane</keyword>
<accession>A0A0P1FZK2</accession>
<feature type="transmembrane region" description="Helical" evidence="5">
    <location>
        <begin position="55"/>
        <end position="77"/>
    </location>
</feature>
<gene>
    <name evidence="7" type="ORF">TRN7648_00118</name>
</gene>
<evidence type="ECO:0000256" key="4">
    <source>
        <dbReference type="ARBA" id="ARBA00023136"/>
    </source>
</evidence>
<name>A0A0P1FZK2_9RHOB</name>
<dbReference type="AlphaFoldDB" id="A0A0P1FZK2"/>